<dbReference type="CDD" id="cd23539">
    <property type="entry name" value="TFP_LU_ECD_CinHb4_like"/>
    <property type="match status" value="1"/>
</dbReference>
<evidence type="ECO:0000256" key="1">
    <source>
        <dbReference type="ARBA" id="ARBA00022659"/>
    </source>
</evidence>
<dbReference type="InterPro" id="IPR045860">
    <property type="entry name" value="Snake_toxin-like_sf"/>
</dbReference>
<dbReference type="STRING" id="51511.ENSCSAVP00000012005"/>
<dbReference type="AlphaFoldDB" id="H2Z343"/>
<proteinExistence type="predicted"/>
<evidence type="ECO:0000313" key="10">
    <source>
        <dbReference type="Proteomes" id="UP000007875"/>
    </source>
</evidence>
<dbReference type="InterPro" id="IPR050350">
    <property type="entry name" value="Compl-Cell_Adhes-Reg"/>
</dbReference>
<evidence type="ECO:0000256" key="2">
    <source>
        <dbReference type="ARBA" id="ARBA00022737"/>
    </source>
</evidence>
<sequence length="574" mass="62118">MKHLVAILVIFVSTTKALKCITCENARSHAECDANGKTVTCRYNELSCAIEERTLNLGPEKLIFKHCKQPNACQNNEIQNPRPAWWPTQCNRKIPNTVCRCCCKEDLCNVGPDKCFNRISNECSPPHSNPRFGEVTCSKSNEIGSLCSFKCDDGYVMSGASTSTCGENGAWSSPAPSCASIRCPRIGSSSARSVDCSKDTLLGSVCRFTCDEGFELIGSQSITCRDDTDGDAIGSWSSLPPTCRQTTCLSPPAAPENGYIACSDSNKIGSVCEFACNDFYARNGSLYTTCVEDGSVPMWNNPTPVCERISCADQGVLPHGETTCADSNFVNSECEFRCTGNQYFLSPSNVTSNVCLNSTSWNQPKPCCARSCPPVALFDMVVIMDSSSSVGDAAWDIMKSFVISVAGLYEVAEDSMAFAIFRYNKLIDELSSIPLTSNLVDKATLLNQINAIPYDGEGNRTGQALTYAREVVLTGTGNRGYAKDVVLLLTDGVSQDEVVEPSKQLRDDGVLVYTVGIIPPSGRLDTGHLIEIAGSIDHVFIANNGFDDLTPAFAREISEHMCGDPCDHVLHDHV</sequence>
<feature type="domain" description="Sushi" evidence="8">
    <location>
        <begin position="246"/>
        <end position="308"/>
    </location>
</feature>
<evidence type="ECO:0000313" key="9">
    <source>
        <dbReference type="Ensembl" id="ENSCSAVP00000012005.1"/>
    </source>
</evidence>
<feature type="signal peptide" evidence="6">
    <location>
        <begin position="1"/>
        <end position="17"/>
    </location>
</feature>
<accession>H2Z343</accession>
<dbReference type="PANTHER" id="PTHR19325:SF567">
    <property type="entry name" value="SUSHI, VON WILLEBRAND FACTOR TYPE A, EGF AND PENTRAXIN DOMAIN-CONTAINING PROTEIN 1-LIKE"/>
    <property type="match status" value="1"/>
</dbReference>
<reference evidence="10" key="1">
    <citation type="submission" date="2003-08" db="EMBL/GenBank/DDBJ databases">
        <authorList>
            <person name="Birren B."/>
            <person name="Nusbaum C."/>
            <person name="Abebe A."/>
            <person name="Abouelleil A."/>
            <person name="Adekoya E."/>
            <person name="Ait-zahra M."/>
            <person name="Allen N."/>
            <person name="Allen T."/>
            <person name="An P."/>
            <person name="Anderson M."/>
            <person name="Anderson S."/>
            <person name="Arachchi H."/>
            <person name="Armbruster J."/>
            <person name="Bachantsang P."/>
            <person name="Baldwin J."/>
            <person name="Barry A."/>
            <person name="Bayul T."/>
            <person name="Blitshsteyn B."/>
            <person name="Bloom T."/>
            <person name="Blye J."/>
            <person name="Boguslavskiy L."/>
            <person name="Borowsky M."/>
            <person name="Boukhgalter B."/>
            <person name="Brunache A."/>
            <person name="Butler J."/>
            <person name="Calixte N."/>
            <person name="Calvo S."/>
            <person name="Camarata J."/>
            <person name="Campo K."/>
            <person name="Chang J."/>
            <person name="Cheshatsang Y."/>
            <person name="Citroen M."/>
            <person name="Collymore A."/>
            <person name="Considine T."/>
            <person name="Cook A."/>
            <person name="Cooke P."/>
            <person name="Corum B."/>
            <person name="Cuomo C."/>
            <person name="David R."/>
            <person name="Dawoe T."/>
            <person name="Degray S."/>
            <person name="Dodge S."/>
            <person name="Dooley K."/>
            <person name="Dorje P."/>
            <person name="Dorjee K."/>
            <person name="Dorris L."/>
            <person name="Duffey N."/>
            <person name="Dupes A."/>
            <person name="Elkins T."/>
            <person name="Engels R."/>
            <person name="Erickson J."/>
            <person name="Farina A."/>
            <person name="Faro S."/>
            <person name="Ferreira P."/>
            <person name="Fischer H."/>
            <person name="Fitzgerald M."/>
            <person name="Foley K."/>
            <person name="Gage D."/>
            <person name="Galagan J."/>
            <person name="Gearin G."/>
            <person name="Gnerre S."/>
            <person name="Gnirke A."/>
            <person name="Goyette A."/>
            <person name="Graham J."/>
            <person name="Grandbois E."/>
            <person name="Gyaltsen K."/>
            <person name="Hafez N."/>
            <person name="Hagopian D."/>
            <person name="Hagos B."/>
            <person name="Hall J."/>
            <person name="Hatcher B."/>
            <person name="Heller A."/>
            <person name="Higgins H."/>
            <person name="Honan T."/>
            <person name="Horn A."/>
            <person name="Houde N."/>
            <person name="Hughes L."/>
            <person name="Hulme W."/>
            <person name="Husby E."/>
            <person name="Iliev I."/>
            <person name="Jaffe D."/>
            <person name="Jones C."/>
            <person name="Kamal M."/>
            <person name="Kamat A."/>
            <person name="Kamvysselis M."/>
            <person name="Karlsson E."/>
            <person name="Kells C."/>
            <person name="Kieu A."/>
            <person name="Kisner P."/>
            <person name="Kodira C."/>
            <person name="Kulbokas E."/>
            <person name="Labutti K."/>
            <person name="Lama D."/>
            <person name="Landers T."/>
            <person name="Leger J."/>
            <person name="Levine S."/>
            <person name="Lewis D."/>
            <person name="Lewis T."/>
            <person name="Lindblad-toh K."/>
            <person name="Liu X."/>
            <person name="Lokyitsang T."/>
            <person name="Lokyitsang Y."/>
            <person name="Lucien O."/>
            <person name="Lui A."/>
            <person name="Ma L.J."/>
            <person name="Mabbitt R."/>
            <person name="Macdonald J."/>
            <person name="Maclean C."/>
            <person name="Major J."/>
            <person name="Manning J."/>
            <person name="Marabella R."/>
            <person name="Maru K."/>
            <person name="Matthews C."/>
            <person name="Mauceli E."/>
            <person name="Mccarthy M."/>
            <person name="Mcdonough S."/>
            <person name="Mcghee T."/>
            <person name="Meldrim J."/>
            <person name="Meneus L."/>
            <person name="Mesirov J."/>
            <person name="Mihalev A."/>
            <person name="Mihova T."/>
            <person name="Mikkelsen T."/>
            <person name="Mlenga V."/>
            <person name="Moru K."/>
            <person name="Mozes J."/>
            <person name="Mulrain L."/>
            <person name="Munson G."/>
            <person name="Naylor J."/>
            <person name="Newes C."/>
            <person name="Nguyen C."/>
            <person name="Nguyen N."/>
            <person name="Nguyen T."/>
            <person name="Nicol R."/>
            <person name="Nielsen C."/>
            <person name="Nizzari M."/>
            <person name="Norbu C."/>
            <person name="Norbu N."/>
            <person name="O'donnell P."/>
            <person name="Okoawo O."/>
            <person name="O'leary S."/>
            <person name="Omotosho B."/>
            <person name="O'neill K."/>
            <person name="Osman S."/>
            <person name="Parker S."/>
            <person name="Perrin D."/>
            <person name="Phunkhang P."/>
            <person name="Piqani B."/>
            <person name="Purcell S."/>
            <person name="Rachupka T."/>
            <person name="Ramasamy U."/>
            <person name="Rameau R."/>
            <person name="Ray V."/>
            <person name="Raymond C."/>
            <person name="Retta R."/>
            <person name="Richardson S."/>
            <person name="Rise C."/>
            <person name="Rodriguez J."/>
            <person name="Rogers J."/>
            <person name="Rogov P."/>
            <person name="Rutman M."/>
            <person name="Schupbach R."/>
            <person name="Seaman C."/>
            <person name="Settipalli S."/>
            <person name="Sharpe T."/>
            <person name="Sheridan J."/>
            <person name="Sherpa N."/>
            <person name="Shi J."/>
            <person name="Smirnov S."/>
            <person name="Smith C."/>
            <person name="Sougnez C."/>
            <person name="Spencer B."/>
            <person name="Stalker J."/>
            <person name="Stange-thomann N."/>
            <person name="Stavropoulos S."/>
            <person name="Stetson K."/>
            <person name="Stone C."/>
            <person name="Stone S."/>
            <person name="Stubbs M."/>
            <person name="Talamas J."/>
            <person name="Tchuinga P."/>
            <person name="Tenzing P."/>
            <person name="Tesfaye S."/>
            <person name="Theodore J."/>
            <person name="Thoulutsang Y."/>
            <person name="Topham K."/>
            <person name="Towey S."/>
            <person name="Tsamla T."/>
            <person name="Tsomo N."/>
            <person name="Vallee D."/>
            <person name="Vassiliev H."/>
            <person name="Venkataraman V."/>
            <person name="Vinson J."/>
            <person name="Vo A."/>
            <person name="Wade C."/>
            <person name="Wang S."/>
            <person name="Wangchuk T."/>
            <person name="Wangdi T."/>
            <person name="Whittaker C."/>
            <person name="Wilkinson J."/>
            <person name="Wu Y."/>
            <person name="Wyman D."/>
            <person name="Yadav S."/>
            <person name="Yang S."/>
            <person name="Yang X."/>
            <person name="Yeager S."/>
            <person name="Yee E."/>
            <person name="Young G."/>
            <person name="Zainoun J."/>
            <person name="Zembeck L."/>
            <person name="Zimmer A."/>
            <person name="Zody M."/>
            <person name="Lander E."/>
        </authorList>
    </citation>
    <scope>NUCLEOTIDE SEQUENCE [LARGE SCALE GENOMIC DNA]</scope>
</reference>
<evidence type="ECO:0000256" key="4">
    <source>
        <dbReference type="ARBA" id="ARBA00023180"/>
    </source>
</evidence>
<dbReference type="Gene3D" id="2.10.70.10">
    <property type="entry name" value="Complement Module, domain 1"/>
    <property type="match status" value="4"/>
</dbReference>
<dbReference type="SMART" id="SM00327">
    <property type="entry name" value="VWA"/>
    <property type="match status" value="1"/>
</dbReference>
<dbReference type="Ensembl" id="ENSCSAVT00000012144.1">
    <property type="protein sequence ID" value="ENSCSAVP00000012005.1"/>
    <property type="gene ID" value="ENSCSAVG00000007056.1"/>
</dbReference>
<keyword evidence="1 5" id="KW-0768">Sushi</keyword>
<dbReference type="GeneTree" id="ENSGT00940000165024"/>
<dbReference type="PROSITE" id="PS50234">
    <property type="entry name" value="VWFA"/>
    <property type="match status" value="1"/>
</dbReference>
<dbReference type="SUPFAM" id="SSF53300">
    <property type="entry name" value="vWA-like"/>
    <property type="match status" value="1"/>
</dbReference>
<dbReference type="InParanoid" id="H2Z343"/>
<organism evidence="9 10">
    <name type="scientific">Ciona savignyi</name>
    <name type="common">Pacific transparent sea squirt</name>
    <dbReference type="NCBI Taxonomy" id="51511"/>
    <lineage>
        <taxon>Eukaryota</taxon>
        <taxon>Metazoa</taxon>
        <taxon>Chordata</taxon>
        <taxon>Tunicata</taxon>
        <taxon>Ascidiacea</taxon>
        <taxon>Phlebobranchia</taxon>
        <taxon>Cionidae</taxon>
        <taxon>Ciona</taxon>
    </lineage>
</organism>
<feature type="disulfide bond" evidence="5">
    <location>
        <begin position="151"/>
        <end position="178"/>
    </location>
</feature>
<dbReference type="SUPFAM" id="SSF57302">
    <property type="entry name" value="Snake toxin-like"/>
    <property type="match status" value="1"/>
</dbReference>
<keyword evidence="10" id="KW-1185">Reference proteome</keyword>
<evidence type="ECO:0000256" key="5">
    <source>
        <dbReference type="PROSITE-ProRule" id="PRU00302"/>
    </source>
</evidence>
<feature type="domain" description="Sushi" evidence="8">
    <location>
        <begin position="121"/>
        <end position="180"/>
    </location>
</feature>
<keyword evidence="6" id="KW-0732">Signal</keyword>
<evidence type="ECO:0000259" key="7">
    <source>
        <dbReference type="PROSITE" id="PS50234"/>
    </source>
</evidence>
<dbReference type="PANTHER" id="PTHR19325">
    <property type="entry name" value="COMPLEMENT COMPONENT-RELATED SUSHI DOMAIN-CONTAINING"/>
    <property type="match status" value="1"/>
</dbReference>
<dbReference type="HOGENOM" id="CLU_474816_0_0_1"/>
<keyword evidence="3 5" id="KW-1015">Disulfide bond</keyword>
<name>H2Z343_CIOSA</name>
<dbReference type="InterPro" id="IPR036465">
    <property type="entry name" value="vWFA_dom_sf"/>
</dbReference>
<evidence type="ECO:0000256" key="6">
    <source>
        <dbReference type="SAM" id="SignalP"/>
    </source>
</evidence>
<dbReference type="Pfam" id="PF00084">
    <property type="entry name" value="Sushi"/>
    <property type="match status" value="3"/>
</dbReference>
<comment type="caution">
    <text evidence="5">Lacks conserved residue(s) required for the propagation of feature annotation.</text>
</comment>
<dbReference type="InterPro" id="IPR002035">
    <property type="entry name" value="VWF_A"/>
</dbReference>
<protein>
    <submittedName>
        <fullName evidence="9">Uncharacterized protein</fullName>
    </submittedName>
</protein>
<keyword evidence="2" id="KW-0677">Repeat</keyword>
<dbReference type="PROSITE" id="PS50923">
    <property type="entry name" value="SUSHI"/>
    <property type="match status" value="4"/>
</dbReference>
<feature type="domain" description="VWFA" evidence="7">
    <location>
        <begin position="379"/>
        <end position="557"/>
    </location>
</feature>
<dbReference type="Pfam" id="PF00092">
    <property type="entry name" value="VWA"/>
    <property type="match status" value="1"/>
</dbReference>
<dbReference type="InterPro" id="IPR000436">
    <property type="entry name" value="Sushi_SCR_CCP_dom"/>
</dbReference>
<dbReference type="Proteomes" id="UP000007875">
    <property type="component" value="Unassembled WGS sequence"/>
</dbReference>
<evidence type="ECO:0000256" key="3">
    <source>
        <dbReference type="ARBA" id="ARBA00023157"/>
    </source>
</evidence>
<reference evidence="9" key="2">
    <citation type="submission" date="2025-08" db="UniProtKB">
        <authorList>
            <consortium name="Ensembl"/>
        </authorList>
    </citation>
    <scope>IDENTIFICATION</scope>
</reference>
<feature type="chain" id="PRO_5005683156" evidence="6">
    <location>
        <begin position="18"/>
        <end position="574"/>
    </location>
</feature>
<keyword evidence="4" id="KW-0325">Glycoprotein</keyword>
<feature type="domain" description="Sushi" evidence="8">
    <location>
        <begin position="309"/>
        <end position="370"/>
    </location>
</feature>
<dbReference type="SUPFAM" id="SSF57535">
    <property type="entry name" value="Complement control module/SCR domain"/>
    <property type="match status" value="4"/>
</dbReference>
<dbReference type="eggNOG" id="KOG4297">
    <property type="taxonomic scope" value="Eukaryota"/>
</dbReference>
<feature type="domain" description="Sushi" evidence="8">
    <location>
        <begin position="181"/>
        <end position="245"/>
    </location>
</feature>
<dbReference type="InterPro" id="IPR035976">
    <property type="entry name" value="Sushi/SCR/CCP_sf"/>
</dbReference>
<reference evidence="9" key="3">
    <citation type="submission" date="2025-09" db="UniProtKB">
        <authorList>
            <consortium name="Ensembl"/>
        </authorList>
    </citation>
    <scope>IDENTIFICATION</scope>
</reference>
<dbReference type="Gene3D" id="3.40.50.410">
    <property type="entry name" value="von Willebrand factor, type A domain"/>
    <property type="match status" value="1"/>
</dbReference>
<dbReference type="CDD" id="cd00033">
    <property type="entry name" value="CCP"/>
    <property type="match status" value="3"/>
</dbReference>
<evidence type="ECO:0000259" key="8">
    <source>
        <dbReference type="PROSITE" id="PS50923"/>
    </source>
</evidence>
<dbReference type="SMART" id="SM00032">
    <property type="entry name" value="CCP"/>
    <property type="match status" value="4"/>
</dbReference>